<accession>A0ABY6HXJ5</accession>
<dbReference type="PANTHER" id="PTHR11817">
    <property type="entry name" value="PYRUVATE KINASE"/>
    <property type="match status" value="1"/>
</dbReference>
<dbReference type="SUPFAM" id="SSF50800">
    <property type="entry name" value="PK beta-barrel domain-like"/>
    <property type="match status" value="1"/>
</dbReference>
<keyword evidence="17" id="KW-1185">Reference proteome</keyword>
<dbReference type="NCBIfam" id="TIGR01064">
    <property type="entry name" value="pyruv_kin"/>
    <property type="match status" value="1"/>
</dbReference>
<evidence type="ECO:0000256" key="5">
    <source>
        <dbReference type="ARBA" id="ARBA00022723"/>
    </source>
</evidence>
<dbReference type="InterPro" id="IPR001697">
    <property type="entry name" value="Pyr_Knase"/>
</dbReference>
<dbReference type="InterPro" id="IPR040442">
    <property type="entry name" value="Pyrv_kinase-like_dom_sf"/>
</dbReference>
<evidence type="ECO:0000313" key="17">
    <source>
        <dbReference type="Proteomes" id="UP001208689"/>
    </source>
</evidence>
<proteinExistence type="inferred from homology"/>
<dbReference type="NCBIfam" id="NF004491">
    <property type="entry name" value="PRK05826.1"/>
    <property type="match status" value="1"/>
</dbReference>
<evidence type="ECO:0000256" key="8">
    <source>
        <dbReference type="ARBA" id="ARBA00022840"/>
    </source>
</evidence>
<dbReference type="Pfam" id="PF00224">
    <property type="entry name" value="PK"/>
    <property type="match status" value="1"/>
</dbReference>
<evidence type="ECO:0000259" key="15">
    <source>
        <dbReference type="Pfam" id="PF02887"/>
    </source>
</evidence>
<dbReference type="Gene3D" id="3.40.1380.20">
    <property type="entry name" value="Pyruvate kinase, C-terminal domain"/>
    <property type="match status" value="1"/>
</dbReference>
<dbReference type="GO" id="GO:0016301">
    <property type="term" value="F:kinase activity"/>
    <property type="evidence" value="ECO:0007669"/>
    <property type="project" value="UniProtKB-KW"/>
</dbReference>
<feature type="domain" description="Pyruvate kinase barrel" evidence="14">
    <location>
        <begin position="12"/>
        <end position="331"/>
    </location>
</feature>
<gene>
    <name evidence="16" type="ORF">NEF87_004534</name>
</gene>
<dbReference type="SUPFAM" id="SSF51621">
    <property type="entry name" value="Phosphoenolpyruvate/pyruvate domain"/>
    <property type="match status" value="1"/>
</dbReference>
<evidence type="ECO:0000256" key="13">
    <source>
        <dbReference type="RuleBase" id="RU000504"/>
    </source>
</evidence>
<evidence type="ECO:0000256" key="7">
    <source>
        <dbReference type="ARBA" id="ARBA00022777"/>
    </source>
</evidence>
<keyword evidence="9 13" id="KW-0460">Magnesium</keyword>
<reference evidence="16" key="1">
    <citation type="submission" date="2022-09" db="EMBL/GenBank/DDBJ databases">
        <title>Actin cytoskeleton and complex cell architecture in an #Asgard archaeon.</title>
        <authorList>
            <person name="Ponce Toledo R.I."/>
            <person name="Schleper C."/>
            <person name="Rodrigues Oliveira T."/>
            <person name="Wollweber F."/>
            <person name="Xu J."/>
            <person name="Rittmann S."/>
            <person name="Klingl A."/>
            <person name="Pilhofer M."/>
        </authorList>
    </citation>
    <scope>NUCLEOTIDE SEQUENCE</scope>
    <source>
        <strain evidence="16">B-35</strain>
    </source>
</reference>
<evidence type="ECO:0000256" key="11">
    <source>
        <dbReference type="ARBA" id="ARBA00023317"/>
    </source>
</evidence>
<evidence type="ECO:0000256" key="12">
    <source>
        <dbReference type="NCBIfam" id="TIGR01064"/>
    </source>
</evidence>
<evidence type="ECO:0000313" key="16">
    <source>
        <dbReference type="EMBL" id="UYP48249.1"/>
    </source>
</evidence>
<comment type="similarity">
    <text evidence="2 13">Belongs to the pyruvate kinase family.</text>
</comment>
<dbReference type="SUPFAM" id="SSF52935">
    <property type="entry name" value="PK C-terminal domain-like"/>
    <property type="match status" value="1"/>
</dbReference>
<keyword evidence="11 16" id="KW-0670">Pyruvate</keyword>
<evidence type="ECO:0000256" key="6">
    <source>
        <dbReference type="ARBA" id="ARBA00022741"/>
    </source>
</evidence>
<keyword evidence="4 13" id="KW-0808">Transferase</keyword>
<dbReference type="InterPro" id="IPR015806">
    <property type="entry name" value="Pyrv_Knase_insert_dom_sf"/>
</dbReference>
<evidence type="ECO:0000256" key="10">
    <source>
        <dbReference type="ARBA" id="ARBA00023152"/>
    </source>
</evidence>
<keyword evidence="8" id="KW-0067">ATP-binding</keyword>
<keyword evidence="7 13" id="KW-0418">Kinase</keyword>
<dbReference type="NCBIfam" id="NF004978">
    <property type="entry name" value="PRK06354.1"/>
    <property type="match status" value="1"/>
</dbReference>
<dbReference type="InterPro" id="IPR036918">
    <property type="entry name" value="Pyrv_Knase_C_sf"/>
</dbReference>
<feature type="domain" description="Pyruvate kinase C-terminal" evidence="15">
    <location>
        <begin position="363"/>
        <end position="471"/>
    </location>
</feature>
<evidence type="ECO:0000256" key="9">
    <source>
        <dbReference type="ARBA" id="ARBA00022842"/>
    </source>
</evidence>
<dbReference type="Gene3D" id="2.40.33.10">
    <property type="entry name" value="PK beta-barrel domain-like"/>
    <property type="match status" value="1"/>
</dbReference>
<organism evidence="16 17">
    <name type="scientific">Candidatus Lokiarchaeum ossiferum</name>
    <dbReference type="NCBI Taxonomy" id="2951803"/>
    <lineage>
        <taxon>Archaea</taxon>
        <taxon>Promethearchaeati</taxon>
        <taxon>Promethearchaeota</taxon>
        <taxon>Promethearchaeia</taxon>
        <taxon>Promethearchaeales</taxon>
        <taxon>Promethearchaeaceae</taxon>
        <taxon>Candidatus Lokiarchaeum</taxon>
    </lineage>
</organism>
<dbReference type="InterPro" id="IPR015793">
    <property type="entry name" value="Pyrv_Knase_brl"/>
</dbReference>
<sequence length="503" mass="56278">MENFTMVEKLVESKIVSTIGPATSSEEMLLKLRNKGVDVFRMNFSHASQDYANETGLFQRIRTVAPDLAILCDIQGPKIRIGQIEGTVLLSHGDDFYLYEESIIGDNTKASISYKGFYHDVEIGGKIFINDGLVCLEILEKDDKTRCVKTKVIAGGPISSRKGVNIPSGHLSTENPTEKDRRDLKFIAALQPEYVAASFIANAEEVRTIRKILQNGGASRTKIISKIERPIALTNFDEILDASDGIMVARGDLGVEIPAEDVPMRQKEMILKCNRAGKPVIVATQMLESMTTNPVPTRAEVNDVFNAVYDRSDAVMLSGETSVGKFPLEAVAYMDKIINKAEKFIPPLAPEKIDSEEPKMYEAIGHAVYELANVFQKVNFRGKIVMFTKGGKSARKAAKYRPEFSILAITHDKVTSRQLRLVWGVQPFYIPSLNMEDWQSEEIMQHGIQKLVEYGMLEMKEHVICTVPSRITPGRSSIIGLYYVEDILKGCNICPQEYKPIWR</sequence>
<dbReference type="PRINTS" id="PR01050">
    <property type="entry name" value="PYRUVTKNASE"/>
</dbReference>
<dbReference type="InterPro" id="IPR015813">
    <property type="entry name" value="Pyrv/PenolPyrv_kinase-like_dom"/>
</dbReference>
<comment type="pathway">
    <text evidence="1 13">Carbohydrate degradation; glycolysis; pyruvate from D-glyceraldehyde 3-phosphate: step 5/5.</text>
</comment>
<dbReference type="EMBL" id="CP104013">
    <property type="protein sequence ID" value="UYP48249.1"/>
    <property type="molecule type" value="Genomic_DNA"/>
</dbReference>
<dbReference type="GO" id="GO:0004743">
    <property type="term" value="F:pyruvate kinase activity"/>
    <property type="evidence" value="ECO:0007669"/>
    <property type="project" value="UniProtKB-EC"/>
</dbReference>
<dbReference type="EC" id="2.7.1.40" evidence="3 12"/>
<protein>
    <recommendedName>
        <fullName evidence="3 12">Pyruvate kinase</fullName>
        <ecNumber evidence="3 12">2.7.1.40</ecNumber>
    </recommendedName>
</protein>
<evidence type="ECO:0000256" key="4">
    <source>
        <dbReference type="ARBA" id="ARBA00022679"/>
    </source>
</evidence>
<dbReference type="Gene3D" id="3.20.20.60">
    <property type="entry name" value="Phosphoenolpyruvate-binding domains"/>
    <property type="match status" value="1"/>
</dbReference>
<dbReference type="Pfam" id="PF02887">
    <property type="entry name" value="PK_C"/>
    <property type="match status" value="1"/>
</dbReference>
<evidence type="ECO:0000256" key="1">
    <source>
        <dbReference type="ARBA" id="ARBA00004997"/>
    </source>
</evidence>
<dbReference type="InterPro" id="IPR015795">
    <property type="entry name" value="Pyrv_Knase_C"/>
</dbReference>
<evidence type="ECO:0000256" key="2">
    <source>
        <dbReference type="ARBA" id="ARBA00008663"/>
    </source>
</evidence>
<comment type="catalytic activity">
    <reaction evidence="13">
        <text>pyruvate + ATP = phosphoenolpyruvate + ADP + H(+)</text>
        <dbReference type="Rhea" id="RHEA:18157"/>
        <dbReference type="ChEBI" id="CHEBI:15361"/>
        <dbReference type="ChEBI" id="CHEBI:15378"/>
        <dbReference type="ChEBI" id="CHEBI:30616"/>
        <dbReference type="ChEBI" id="CHEBI:58702"/>
        <dbReference type="ChEBI" id="CHEBI:456216"/>
        <dbReference type="EC" id="2.7.1.40"/>
    </reaction>
</comment>
<name>A0ABY6HXJ5_9ARCH</name>
<keyword evidence="10 13" id="KW-0324">Glycolysis</keyword>
<dbReference type="InterPro" id="IPR011037">
    <property type="entry name" value="Pyrv_Knase-like_insert_dom_sf"/>
</dbReference>
<evidence type="ECO:0000256" key="3">
    <source>
        <dbReference type="ARBA" id="ARBA00012142"/>
    </source>
</evidence>
<keyword evidence="6" id="KW-0547">Nucleotide-binding</keyword>
<dbReference type="Proteomes" id="UP001208689">
    <property type="component" value="Chromosome"/>
</dbReference>
<keyword evidence="5" id="KW-0479">Metal-binding</keyword>
<evidence type="ECO:0000259" key="14">
    <source>
        <dbReference type="Pfam" id="PF00224"/>
    </source>
</evidence>